<dbReference type="EMBL" id="JABBWK010000004">
    <property type="protein sequence ID" value="KAG1906490.1"/>
    <property type="molecule type" value="Genomic_DNA"/>
</dbReference>
<gene>
    <name evidence="1" type="ORF">F5891DRAFT_1181902</name>
</gene>
<reference evidence="1" key="1">
    <citation type="journal article" date="2020" name="New Phytol.">
        <title>Comparative genomics reveals dynamic genome evolution in host specialist ectomycorrhizal fungi.</title>
        <authorList>
            <person name="Lofgren L.A."/>
            <person name="Nguyen N.H."/>
            <person name="Vilgalys R."/>
            <person name="Ruytinx J."/>
            <person name="Liao H.L."/>
            <person name="Branco S."/>
            <person name="Kuo A."/>
            <person name="LaButti K."/>
            <person name="Lipzen A."/>
            <person name="Andreopoulos W."/>
            <person name="Pangilinan J."/>
            <person name="Riley R."/>
            <person name="Hundley H."/>
            <person name="Na H."/>
            <person name="Barry K."/>
            <person name="Grigoriev I.V."/>
            <person name="Stajich J.E."/>
            <person name="Kennedy P.G."/>
        </authorList>
    </citation>
    <scope>NUCLEOTIDE SEQUENCE</scope>
    <source>
        <strain evidence="1">FC203</strain>
    </source>
</reference>
<protein>
    <submittedName>
        <fullName evidence="1">Uncharacterized protein</fullName>
    </submittedName>
</protein>
<keyword evidence="2" id="KW-1185">Reference proteome</keyword>
<evidence type="ECO:0000313" key="1">
    <source>
        <dbReference type="EMBL" id="KAG1906490.1"/>
    </source>
</evidence>
<name>A0AAD4EHT0_9AGAM</name>
<sequence length="206" mass="23513">MLQEFAQLYEVKHKKVFPWLERNINCLVHVINLGMQQLIGTYSKSLHYNPHDPHGHKPDMSHKVDRDKIGLIKANVSLPTQLLIDMKVCWSSTYVMLNCTKLNKQHVDTFVYEMGHQECSLKKWAKINFLQLSAAEWTRVGQFTDLLSYADVAQQAFSSDRGLTLHLVIPALETLHKSWSLQAERPKSTLHELAAPLCVLSAAIPI</sequence>
<dbReference type="AlphaFoldDB" id="A0AAD4EHT0"/>
<proteinExistence type="predicted"/>
<organism evidence="1 2">
    <name type="scientific">Suillus fuscotomentosus</name>
    <dbReference type="NCBI Taxonomy" id="1912939"/>
    <lineage>
        <taxon>Eukaryota</taxon>
        <taxon>Fungi</taxon>
        <taxon>Dikarya</taxon>
        <taxon>Basidiomycota</taxon>
        <taxon>Agaricomycotina</taxon>
        <taxon>Agaricomycetes</taxon>
        <taxon>Agaricomycetidae</taxon>
        <taxon>Boletales</taxon>
        <taxon>Suillineae</taxon>
        <taxon>Suillaceae</taxon>
        <taxon>Suillus</taxon>
    </lineage>
</organism>
<dbReference type="Proteomes" id="UP001195769">
    <property type="component" value="Unassembled WGS sequence"/>
</dbReference>
<dbReference type="GeneID" id="64660384"/>
<evidence type="ECO:0000313" key="2">
    <source>
        <dbReference type="Proteomes" id="UP001195769"/>
    </source>
</evidence>
<comment type="caution">
    <text evidence="1">The sequence shown here is derived from an EMBL/GenBank/DDBJ whole genome shotgun (WGS) entry which is preliminary data.</text>
</comment>
<dbReference type="InterPro" id="IPR012337">
    <property type="entry name" value="RNaseH-like_sf"/>
</dbReference>
<dbReference type="SUPFAM" id="SSF53098">
    <property type="entry name" value="Ribonuclease H-like"/>
    <property type="match status" value="1"/>
</dbReference>
<dbReference type="RefSeq" id="XP_041232065.1">
    <property type="nucleotide sequence ID" value="XM_041366086.1"/>
</dbReference>
<accession>A0AAD4EHT0</accession>